<dbReference type="GO" id="GO:0043139">
    <property type="term" value="F:5'-3' DNA helicase activity"/>
    <property type="evidence" value="ECO:0007669"/>
    <property type="project" value="UniProtKB-UniRule"/>
</dbReference>
<keyword evidence="4 12" id="KW-0347">Helicase</keyword>
<keyword evidence="2 12" id="KW-0227">DNA damage</keyword>
<keyword evidence="11 12" id="KW-0539">Nucleus</keyword>
<evidence type="ECO:0000313" key="15">
    <source>
        <dbReference type="EMBL" id="KYQ93685.1"/>
    </source>
</evidence>
<comment type="subcellular location">
    <subcellularLocation>
        <location evidence="12">Nucleus</location>
    </subcellularLocation>
    <subcellularLocation>
        <location evidence="12">Mitochondrion</location>
    </subcellularLocation>
</comment>
<organism evidence="15 16">
    <name type="scientific">Tieghemostelium lacteum</name>
    <name type="common">Slime mold</name>
    <name type="synonym">Dictyostelium lacteum</name>
    <dbReference type="NCBI Taxonomy" id="361077"/>
    <lineage>
        <taxon>Eukaryota</taxon>
        <taxon>Amoebozoa</taxon>
        <taxon>Evosea</taxon>
        <taxon>Eumycetozoa</taxon>
        <taxon>Dictyostelia</taxon>
        <taxon>Dictyosteliales</taxon>
        <taxon>Raperosteliaceae</taxon>
        <taxon>Tieghemostelium</taxon>
    </lineage>
</organism>
<comment type="caution">
    <text evidence="15">The sequence shown here is derived from an EMBL/GenBank/DDBJ whole genome shotgun (WGS) entry which is preliminary data.</text>
</comment>
<comment type="similarity">
    <text evidence="12">Belongs to the helicase family. PIF1 subfamily.</text>
</comment>
<comment type="cofactor">
    <cofactor evidence="12">
        <name>Mg(2+)</name>
        <dbReference type="ChEBI" id="CHEBI:18420"/>
    </cofactor>
</comment>
<dbReference type="InterPro" id="IPR003593">
    <property type="entry name" value="AAA+_ATPase"/>
</dbReference>
<evidence type="ECO:0000256" key="7">
    <source>
        <dbReference type="ARBA" id="ARBA00023128"/>
    </source>
</evidence>
<comment type="subunit">
    <text evidence="12">Monomer.</text>
</comment>
<evidence type="ECO:0000256" key="11">
    <source>
        <dbReference type="ARBA" id="ARBA00023242"/>
    </source>
</evidence>
<comment type="catalytic activity">
    <reaction evidence="12">
        <text>ATP + H2O = ADP + phosphate + H(+)</text>
        <dbReference type="Rhea" id="RHEA:13065"/>
        <dbReference type="ChEBI" id="CHEBI:15377"/>
        <dbReference type="ChEBI" id="CHEBI:15378"/>
        <dbReference type="ChEBI" id="CHEBI:30616"/>
        <dbReference type="ChEBI" id="CHEBI:43474"/>
        <dbReference type="ChEBI" id="CHEBI:456216"/>
        <dbReference type="EC" id="5.6.2.3"/>
    </reaction>
</comment>
<dbReference type="InterPro" id="IPR010285">
    <property type="entry name" value="DNA_helicase_pif1-like_DEAD"/>
</dbReference>
<dbReference type="OMA" id="SSAWESC"/>
<keyword evidence="6 12" id="KW-0238">DNA-binding</keyword>
<keyword evidence="16" id="KW-1185">Reference proteome</keyword>
<dbReference type="GO" id="GO:0003677">
    <property type="term" value="F:DNA binding"/>
    <property type="evidence" value="ECO:0007669"/>
    <property type="project" value="UniProtKB-KW"/>
</dbReference>
<comment type="function">
    <text evidence="12">DNA-dependent ATPase and 5'-3' DNA helicase required for the maintenance of both mitochondrial and nuclear genome stability.</text>
</comment>
<dbReference type="GO" id="GO:0016887">
    <property type="term" value="F:ATP hydrolysis activity"/>
    <property type="evidence" value="ECO:0007669"/>
    <property type="project" value="RHEA"/>
</dbReference>
<evidence type="ECO:0000256" key="6">
    <source>
        <dbReference type="ARBA" id="ARBA00023125"/>
    </source>
</evidence>
<dbReference type="InterPro" id="IPR051055">
    <property type="entry name" value="PIF1_helicase"/>
</dbReference>
<keyword evidence="7 12" id="KW-0496">Mitochondrion</keyword>
<dbReference type="SUPFAM" id="SSF52540">
    <property type="entry name" value="P-loop containing nucleoside triphosphate hydrolases"/>
    <property type="match status" value="2"/>
</dbReference>
<dbReference type="InterPro" id="IPR027417">
    <property type="entry name" value="P-loop_NTPase"/>
</dbReference>
<dbReference type="InterPro" id="IPR048293">
    <property type="entry name" value="PIF1_RRM3_pfh1"/>
</dbReference>
<evidence type="ECO:0000259" key="14">
    <source>
        <dbReference type="SMART" id="SM00382"/>
    </source>
</evidence>
<protein>
    <recommendedName>
        <fullName evidence="12">ATP-dependent DNA helicase PIF1</fullName>
        <ecNumber evidence="12">5.6.2.3</ecNumber>
    </recommendedName>
    <alternativeName>
        <fullName evidence="12">DNA 5'-3' helicase PIF1</fullName>
    </alternativeName>
    <alternativeName>
        <fullName evidence="12">DNA repair and recombination helicase PIF1</fullName>
    </alternativeName>
</protein>
<dbReference type="InParanoid" id="A0A151ZIE5"/>
<reference evidence="15 16" key="1">
    <citation type="submission" date="2015-12" db="EMBL/GenBank/DDBJ databases">
        <title>Dictyostelia acquired genes for synthesis and detection of signals that induce cell-type specialization by lateral gene transfer from prokaryotes.</title>
        <authorList>
            <person name="Gloeckner G."/>
            <person name="Schaap P."/>
        </authorList>
    </citation>
    <scope>NUCLEOTIDE SEQUENCE [LARGE SCALE GENOMIC DNA]</scope>
    <source>
        <strain evidence="15 16">TK</strain>
    </source>
</reference>
<dbReference type="FunCoup" id="A0A151ZIE5">
    <property type="interactions" value="344"/>
</dbReference>
<evidence type="ECO:0000256" key="13">
    <source>
        <dbReference type="SAM" id="MobiDB-lite"/>
    </source>
</evidence>
<dbReference type="GO" id="GO:0006281">
    <property type="term" value="P:DNA repair"/>
    <property type="evidence" value="ECO:0007669"/>
    <property type="project" value="UniProtKB-UniRule"/>
</dbReference>
<feature type="compositionally biased region" description="Basic and acidic residues" evidence="13">
    <location>
        <begin position="173"/>
        <end position="195"/>
    </location>
</feature>
<dbReference type="Proteomes" id="UP000076078">
    <property type="component" value="Unassembled WGS sequence"/>
</dbReference>
<dbReference type="SMART" id="SM00382">
    <property type="entry name" value="AAA"/>
    <property type="match status" value="1"/>
</dbReference>
<keyword evidence="9 12" id="KW-0234">DNA repair</keyword>
<keyword evidence="5 12" id="KW-0067">ATP-binding</keyword>
<dbReference type="GO" id="GO:0006310">
    <property type="term" value="P:DNA recombination"/>
    <property type="evidence" value="ECO:0007669"/>
    <property type="project" value="UniProtKB-UniRule"/>
</dbReference>
<keyword evidence="3 12" id="KW-0378">Hydrolase</keyword>
<dbReference type="AlphaFoldDB" id="A0A151ZIE5"/>
<feature type="region of interest" description="Disordered" evidence="13">
    <location>
        <begin position="157"/>
        <end position="195"/>
    </location>
</feature>
<sequence>MLNTRYILTHFKKQILNNNNASAIKSQYNQSVYKPIGYNSIFYKPSLFEGRRYFSSFNPYDEYGDEIDHFSTTFDYDVEVSDGGSSTFSNNSFNSTTTSTNIENNKPKKRIKITMNNSTLNSINMNNNNVNNMVTPKIKVKGKTIKSVDNESIQQPTLLSPIPPIESINLPVQKKEKEKKSTTKEQEELDNDHPLTSEQEKIVNLIVEGGKNVFFTGSAGTGKSFVLKHLVARLREKFPKSVFVTAATGIAAVNIGGTTLHSFAGIHLGTATAEKLAANIIKKKKYLQRWRDVKVLVIDEISMIDSELFEKLNTIGKIIRGNQLPFGGIQLVLVGDFFQLPPVLGSYTFESPQWESCIDMCLELTTVMRQKEIEFINVLNSIRVGRVHDGIVKSLQQCARPLDVSNGVLPTKLYTTNQSVDDENTLALGALTGEPKVYESFDSGHKDMIVNLDNDCPAPKSLTLKVGAQVVLLRKLEKNDTLVNGSRGVVVDFVKVRAKKRFAKFYQDNPMAPVVLFNDGQKVTIPPMEWGVWSENKASRVQLPLKLAWALTIHRAQGMTLDKVECQLSQSFACGQGYVALSRVRSLSGLYLRDFKRTAIRTSSKVIQFNKKINKLSG</sequence>
<evidence type="ECO:0000256" key="9">
    <source>
        <dbReference type="ARBA" id="ARBA00023204"/>
    </source>
</evidence>
<comment type="caution">
    <text evidence="12">Lacks conserved residue(s) required for the propagation of feature annotation.</text>
</comment>
<evidence type="ECO:0000256" key="1">
    <source>
        <dbReference type="ARBA" id="ARBA00022741"/>
    </source>
</evidence>
<dbReference type="Pfam" id="PF21530">
    <property type="entry name" value="Pif1_2B_dom"/>
    <property type="match status" value="1"/>
</dbReference>
<dbReference type="CDD" id="cd18809">
    <property type="entry name" value="SF1_C_RecD"/>
    <property type="match status" value="1"/>
</dbReference>
<dbReference type="EMBL" id="LODT01000025">
    <property type="protein sequence ID" value="KYQ93685.1"/>
    <property type="molecule type" value="Genomic_DNA"/>
</dbReference>
<name>A0A151ZIE5_TIELA</name>
<keyword evidence="8 12" id="KW-0233">DNA recombination</keyword>
<dbReference type="PANTHER" id="PTHR47642">
    <property type="entry name" value="ATP-DEPENDENT DNA HELICASE"/>
    <property type="match status" value="1"/>
</dbReference>
<evidence type="ECO:0000256" key="10">
    <source>
        <dbReference type="ARBA" id="ARBA00023235"/>
    </source>
</evidence>
<proteinExistence type="inferred from homology"/>
<dbReference type="Pfam" id="PF05970">
    <property type="entry name" value="PIF1"/>
    <property type="match status" value="1"/>
</dbReference>
<dbReference type="GO" id="GO:0005524">
    <property type="term" value="F:ATP binding"/>
    <property type="evidence" value="ECO:0007669"/>
    <property type="project" value="UniProtKB-UniRule"/>
</dbReference>
<feature type="domain" description="AAA+ ATPase" evidence="14">
    <location>
        <begin position="209"/>
        <end position="379"/>
    </location>
</feature>
<feature type="binding site" evidence="12">
    <location>
        <begin position="217"/>
        <end position="224"/>
    </location>
    <ligand>
        <name>ATP</name>
        <dbReference type="ChEBI" id="CHEBI:30616"/>
    </ligand>
</feature>
<evidence type="ECO:0000256" key="8">
    <source>
        <dbReference type="ARBA" id="ARBA00023172"/>
    </source>
</evidence>
<evidence type="ECO:0000256" key="2">
    <source>
        <dbReference type="ARBA" id="ARBA00022763"/>
    </source>
</evidence>
<evidence type="ECO:0000256" key="12">
    <source>
        <dbReference type="HAMAP-Rule" id="MF_03176"/>
    </source>
</evidence>
<keyword evidence="10 12" id="KW-0413">Isomerase</keyword>
<dbReference type="GO" id="GO:0000723">
    <property type="term" value="P:telomere maintenance"/>
    <property type="evidence" value="ECO:0007669"/>
    <property type="project" value="InterPro"/>
</dbReference>
<dbReference type="EC" id="5.6.2.3" evidence="12"/>
<keyword evidence="1 12" id="KW-0547">Nucleotide-binding</keyword>
<dbReference type="HAMAP" id="MF_03176">
    <property type="entry name" value="PIF1"/>
    <property type="match status" value="1"/>
</dbReference>
<evidence type="ECO:0000256" key="4">
    <source>
        <dbReference type="ARBA" id="ARBA00022806"/>
    </source>
</evidence>
<accession>A0A151ZIE5</accession>
<evidence type="ECO:0000256" key="5">
    <source>
        <dbReference type="ARBA" id="ARBA00022840"/>
    </source>
</evidence>
<gene>
    <name evidence="12" type="primary">PIF1</name>
    <name evidence="15" type="ORF">DLAC_05072</name>
</gene>
<dbReference type="GO" id="GO:0005634">
    <property type="term" value="C:nucleus"/>
    <property type="evidence" value="ECO:0007669"/>
    <property type="project" value="UniProtKB-SubCell"/>
</dbReference>
<evidence type="ECO:0000256" key="3">
    <source>
        <dbReference type="ARBA" id="ARBA00022801"/>
    </source>
</evidence>
<dbReference type="CDD" id="cd18037">
    <property type="entry name" value="DEXSc_Pif1_like"/>
    <property type="match status" value="1"/>
</dbReference>
<dbReference type="STRING" id="361077.A0A151ZIE5"/>
<dbReference type="OrthoDB" id="19611at2759"/>
<dbReference type="InterPro" id="IPR049163">
    <property type="entry name" value="Pif1-like_2B_dom"/>
</dbReference>
<dbReference type="GO" id="GO:0005739">
    <property type="term" value="C:mitochondrion"/>
    <property type="evidence" value="ECO:0007669"/>
    <property type="project" value="UniProtKB-SubCell"/>
</dbReference>
<dbReference type="Gene3D" id="3.40.50.300">
    <property type="entry name" value="P-loop containing nucleotide triphosphate hydrolases"/>
    <property type="match status" value="1"/>
</dbReference>
<dbReference type="PANTHER" id="PTHR47642:SF7">
    <property type="entry name" value="ATP-DEPENDENT DNA HELICASE PIF1"/>
    <property type="match status" value="1"/>
</dbReference>
<evidence type="ECO:0000313" key="16">
    <source>
        <dbReference type="Proteomes" id="UP000076078"/>
    </source>
</evidence>